<dbReference type="Proteomes" id="UP001165079">
    <property type="component" value="Unassembled WGS sequence"/>
</dbReference>
<dbReference type="RefSeq" id="WP_285663114.1">
    <property type="nucleotide sequence ID" value="NZ_BSTX01000002.1"/>
</dbReference>
<accession>A0A9W6SIZ0</accession>
<dbReference type="AlphaFoldDB" id="A0A9W6SIZ0"/>
<comment type="caution">
    <text evidence="2">The sequence shown here is derived from an EMBL/GenBank/DDBJ whole genome shotgun (WGS) entry which is preliminary data.</text>
</comment>
<evidence type="ECO:0000313" key="3">
    <source>
        <dbReference type="Proteomes" id="UP001165079"/>
    </source>
</evidence>
<keyword evidence="3" id="KW-1185">Reference proteome</keyword>
<dbReference type="EMBL" id="BSTX01000002">
    <property type="protein sequence ID" value="GLZ77935.1"/>
    <property type="molecule type" value="Genomic_DNA"/>
</dbReference>
<feature type="signal peptide" evidence="1">
    <location>
        <begin position="1"/>
        <end position="19"/>
    </location>
</feature>
<reference evidence="2" key="1">
    <citation type="submission" date="2023-03" db="EMBL/GenBank/DDBJ databases">
        <title>Actinorhabdospora filicis NBRC 111898.</title>
        <authorList>
            <person name="Ichikawa N."/>
            <person name="Sato H."/>
            <person name="Tonouchi N."/>
        </authorList>
    </citation>
    <scope>NUCLEOTIDE SEQUENCE</scope>
    <source>
        <strain evidence="2">NBRC 111898</strain>
    </source>
</reference>
<organism evidence="2 3">
    <name type="scientific">Actinorhabdospora filicis</name>
    <dbReference type="NCBI Taxonomy" id="1785913"/>
    <lineage>
        <taxon>Bacteria</taxon>
        <taxon>Bacillati</taxon>
        <taxon>Actinomycetota</taxon>
        <taxon>Actinomycetes</taxon>
        <taxon>Micromonosporales</taxon>
        <taxon>Micromonosporaceae</taxon>
        <taxon>Actinorhabdospora</taxon>
    </lineage>
</organism>
<protein>
    <recommendedName>
        <fullName evidence="4">Lipoprotein</fullName>
    </recommendedName>
</protein>
<evidence type="ECO:0000313" key="2">
    <source>
        <dbReference type="EMBL" id="GLZ77935.1"/>
    </source>
</evidence>
<sequence>MLRRAVLLAAAALALTACDVNPPDPYGEGTLAEGVLVSRTGSPGDMAYDAPITSYDNTDLRTPHADVQLIWSMTAPGLTDRDAGLADGPPGRAPAGHEVIAVYLRPVMERTDVEQFFGGERPVAHLVIGDKATPVDKLPYVHEPTYTPYLQDPYLIVATAPKDARVTLRITDGDLVVSLDLRTGKPVPAS</sequence>
<evidence type="ECO:0000256" key="1">
    <source>
        <dbReference type="SAM" id="SignalP"/>
    </source>
</evidence>
<feature type="chain" id="PRO_5040985030" description="Lipoprotein" evidence="1">
    <location>
        <begin position="20"/>
        <end position="190"/>
    </location>
</feature>
<gene>
    <name evidence="2" type="ORF">Afil01_27420</name>
</gene>
<dbReference type="PROSITE" id="PS51257">
    <property type="entry name" value="PROKAR_LIPOPROTEIN"/>
    <property type="match status" value="1"/>
</dbReference>
<keyword evidence="1" id="KW-0732">Signal</keyword>
<evidence type="ECO:0008006" key="4">
    <source>
        <dbReference type="Google" id="ProtNLM"/>
    </source>
</evidence>
<proteinExistence type="predicted"/>
<name>A0A9W6SIZ0_9ACTN</name>